<dbReference type="InterPro" id="IPR029063">
    <property type="entry name" value="SAM-dependent_MTases_sf"/>
</dbReference>
<dbReference type="PANTHER" id="PTHR35276:SF1">
    <property type="entry name" value="TRNA (MNM(5)S(2)U34)-METHYLTRANSFERASE, CHLOROPLASTIC"/>
    <property type="match status" value="1"/>
</dbReference>
<dbReference type="GO" id="GO:0008168">
    <property type="term" value="F:methyltransferase activity"/>
    <property type="evidence" value="ECO:0007669"/>
    <property type="project" value="UniProtKB-KW"/>
</dbReference>
<dbReference type="Gene3D" id="3.40.50.150">
    <property type="entry name" value="Vaccinia Virus protein VP39"/>
    <property type="match status" value="1"/>
</dbReference>
<organism evidence="1 2">
    <name type="scientific">Candidatus Onthocola gallistercoris</name>
    <dbReference type="NCBI Taxonomy" id="2840876"/>
    <lineage>
        <taxon>Bacteria</taxon>
        <taxon>Bacillati</taxon>
        <taxon>Bacillota</taxon>
        <taxon>Bacilli</taxon>
        <taxon>Candidatus Onthocola</taxon>
    </lineage>
</organism>
<keyword evidence="1" id="KW-0489">Methyltransferase</keyword>
<evidence type="ECO:0000313" key="1">
    <source>
        <dbReference type="EMBL" id="HIU02273.1"/>
    </source>
</evidence>
<dbReference type="InterPro" id="IPR010719">
    <property type="entry name" value="MnmM_MeTrfase"/>
</dbReference>
<dbReference type="PANTHER" id="PTHR35276">
    <property type="entry name" value="S-ADENOSYL-L-METHIONINE-DEPENDENT METHYLTRANSFERASES SUPERFAMILY PROTEIN"/>
    <property type="match status" value="1"/>
</dbReference>
<dbReference type="SUPFAM" id="SSF53335">
    <property type="entry name" value="S-adenosyl-L-methionine-dependent methyltransferases"/>
    <property type="match status" value="1"/>
</dbReference>
<accession>A0A9D1HFI7</accession>
<evidence type="ECO:0000313" key="2">
    <source>
        <dbReference type="Proteomes" id="UP000824164"/>
    </source>
</evidence>
<comment type="caution">
    <text evidence="1">The sequence shown here is derived from an EMBL/GenBank/DDBJ whole genome shotgun (WGS) entry which is preliminary data.</text>
</comment>
<gene>
    <name evidence="1" type="ORF">IAB63_03360</name>
</gene>
<keyword evidence="1" id="KW-0808">Transferase</keyword>
<sequence length="185" mass="20061">MMQMVSLVHQIAKGCLTKGSRAVDATMGNGGDTEFLCGLVGETGKVYAFDIQKEAVEHTRKRLEAAGYGERAELFCCSHAQAAGKIDEEIDLFVFNLGYLPGGDKRIITRKESTLAAADGLLGKLKSKGTGLILSYYGHAGGMEEKNGLEAYLKQLPGKSYDVLQIGMVNRDHFPPVLYVVKKLT</sequence>
<reference evidence="1" key="1">
    <citation type="submission" date="2020-10" db="EMBL/GenBank/DDBJ databases">
        <authorList>
            <person name="Gilroy R."/>
        </authorList>
    </citation>
    <scope>NUCLEOTIDE SEQUENCE</scope>
    <source>
        <strain evidence="1">CHK187-14744</strain>
    </source>
</reference>
<reference evidence="1" key="2">
    <citation type="journal article" date="2021" name="PeerJ">
        <title>Extensive microbial diversity within the chicken gut microbiome revealed by metagenomics and culture.</title>
        <authorList>
            <person name="Gilroy R."/>
            <person name="Ravi A."/>
            <person name="Getino M."/>
            <person name="Pursley I."/>
            <person name="Horton D.L."/>
            <person name="Alikhan N.F."/>
            <person name="Baker D."/>
            <person name="Gharbi K."/>
            <person name="Hall N."/>
            <person name="Watson M."/>
            <person name="Adriaenssens E.M."/>
            <person name="Foster-Nyarko E."/>
            <person name="Jarju S."/>
            <person name="Secka A."/>
            <person name="Antonio M."/>
            <person name="Oren A."/>
            <person name="Chaudhuri R.R."/>
            <person name="La Ragione R."/>
            <person name="Hildebrand F."/>
            <person name="Pallen M.J."/>
        </authorList>
    </citation>
    <scope>NUCLEOTIDE SEQUENCE</scope>
    <source>
        <strain evidence="1">CHK187-14744</strain>
    </source>
</reference>
<name>A0A9D1HFI7_9FIRM</name>
<dbReference type="AlphaFoldDB" id="A0A9D1HFI7"/>
<dbReference type="GO" id="GO:0032259">
    <property type="term" value="P:methylation"/>
    <property type="evidence" value="ECO:0007669"/>
    <property type="project" value="UniProtKB-KW"/>
</dbReference>
<dbReference type="EMBL" id="DVLT01000024">
    <property type="protein sequence ID" value="HIU02273.1"/>
    <property type="molecule type" value="Genomic_DNA"/>
</dbReference>
<dbReference type="Proteomes" id="UP000824164">
    <property type="component" value="Unassembled WGS sequence"/>
</dbReference>
<protein>
    <submittedName>
        <fullName evidence="1">SAM-dependent methyltransferase</fullName>
    </submittedName>
</protein>
<dbReference type="Pfam" id="PF06962">
    <property type="entry name" value="rRNA_methylase"/>
    <property type="match status" value="1"/>
</dbReference>
<proteinExistence type="predicted"/>